<proteinExistence type="predicted"/>
<dbReference type="AlphaFoldDB" id="A0A7C3DRQ5"/>
<dbReference type="SUPFAM" id="SSF52540">
    <property type="entry name" value="P-loop containing nucleoside triphosphate hydrolases"/>
    <property type="match status" value="1"/>
</dbReference>
<protein>
    <submittedName>
        <fullName evidence="2">Tetratricopeptide repeat protein</fullName>
    </submittedName>
</protein>
<dbReference type="SMART" id="SM00028">
    <property type="entry name" value="TPR"/>
    <property type="match status" value="6"/>
</dbReference>
<dbReference type="PANTHER" id="PTHR47691:SF3">
    <property type="entry name" value="HTH-TYPE TRANSCRIPTIONAL REGULATOR RV0890C-RELATED"/>
    <property type="match status" value="1"/>
</dbReference>
<organism evidence="2">
    <name type="scientific">Meiothermus ruber</name>
    <dbReference type="NCBI Taxonomy" id="277"/>
    <lineage>
        <taxon>Bacteria</taxon>
        <taxon>Thermotogati</taxon>
        <taxon>Deinococcota</taxon>
        <taxon>Deinococci</taxon>
        <taxon>Thermales</taxon>
        <taxon>Thermaceae</taxon>
        <taxon>Meiothermus</taxon>
    </lineage>
</organism>
<gene>
    <name evidence="2" type="ORF">ENS82_11080</name>
</gene>
<dbReference type="PANTHER" id="PTHR47691">
    <property type="entry name" value="REGULATOR-RELATED"/>
    <property type="match status" value="1"/>
</dbReference>
<evidence type="ECO:0000313" key="2">
    <source>
        <dbReference type="EMBL" id="HFG21232.1"/>
    </source>
</evidence>
<dbReference type="SUPFAM" id="SSF48452">
    <property type="entry name" value="TPR-like"/>
    <property type="match status" value="2"/>
</dbReference>
<dbReference type="Pfam" id="PF03704">
    <property type="entry name" value="BTAD"/>
    <property type="match status" value="1"/>
</dbReference>
<sequence>MPHRSVWLMGKPQAALGSEVLLFLQDKRYLLLAYLAYSGDWVSREHLACLFWSETDSTSARKNLRHLLSRVRALEWQPELEVRQEHLRWQIDTDVAAFNRAYAQFDWATAIQAFGGELLQGFSADDTPELAAWLEGEREQLAQRWRRAVFRHSSTLEQDGKISKGLELLQTLLESNPLDEEALERYMTTAAHMGEVRIALRAYERFSELLKRELGLPPTLDLEHLAESIRQKGQTLARLWADAPPVPSPPHPHPVASNVPIALTPFVGRDLELAAIAEALQQPECRLLTLSGPGGVGKSRVALQTVLEQATHFPDGAHFVVLDSLETPEQIPLRIAETLRFVLQGPDPPLTQLERHIGGRAMLLVLDNYEHLLEGAGLALRLLENCPRLHLLVTSRERLNLHAEQVFQVGGLVLPKDPVSLLEAQHYDAVRLFVLRAQQVRPDFALSPQNLPQVLEICRRVEGFPLALELAAAWVRTLPLEAIVQEVGNPELMVSQSRDTQPRHRSMEAVFEHSWRLLSTAEQTALQQLSVFFGGFRAEAVKQVSRTPLPVLAALVDKSLLRLTPTGRYDRHALLYQYMQQKLADHPIEEQEIRNNHSLYYLRYLSRALKEIRGPEPKPALEALEEEMGNIRLAWNWALEIGRFQAIKDAAEALMRFLDARGRYLEGIEMFEEVRQALGSSHPQQPAVLGTALVFLGKFQQRLRLLDAAVQTTQQGLDLLSKLAIPDPESQIWGLGTLRAVANAQGQNQAALAYGLRALEMARKTTNPRLIAVCLGWVAISEDTLGKPSEAIRSYREAIFLFKQQGNRIGALYNASNLGRLLIDQGRFEEALPLLQEALQESQTSGELIVWGETLMYLGRCYLMLRQLEPAWECAQGALQLAAQHPNQYDEVWLYNLLGQIATARGQPAQAHAFFLAALGQAWQAQKIPEVLEVLCSWAIALGAENPLVPKVLRLVAGHPLAFEADKVRARTVLRETSEGETLTLERAVERFLY</sequence>
<dbReference type="InterPro" id="IPR019734">
    <property type="entry name" value="TPR_rpt"/>
</dbReference>
<accession>A0A7C3DRQ5</accession>
<name>A0A7C3DRQ5_MEIRU</name>
<comment type="caution">
    <text evidence="2">The sequence shown here is derived from an EMBL/GenBank/DDBJ whole genome shotgun (WGS) entry which is preliminary data.</text>
</comment>
<dbReference type="Gene3D" id="1.10.10.10">
    <property type="entry name" value="Winged helix-like DNA-binding domain superfamily/Winged helix DNA-binding domain"/>
    <property type="match status" value="1"/>
</dbReference>
<dbReference type="InterPro" id="IPR011990">
    <property type="entry name" value="TPR-like_helical_dom_sf"/>
</dbReference>
<dbReference type="Gene3D" id="1.25.40.10">
    <property type="entry name" value="Tetratricopeptide repeat domain"/>
    <property type="match status" value="2"/>
</dbReference>
<dbReference type="InterPro" id="IPR036388">
    <property type="entry name" value="WH-like_DNA-bd_sf"/>
</dbReference>
<dbReference type="InterPro" id="IPR005158">
    <property type="entry name" value="BTAD"/>
</dbReference>
<dbReference type="Gene3D" id="3.40.50.300">
    <property type="entry name" value="P-loop containing nucleotide triphosphate hydrolases"/>
    <property type="match status" value="1"/>
</dbReference>
<feature type="domain" description="Bacterial transcriptional activator" evidence="1">
    <location>
        <begin position="93"/>
        <end position="230"/>
    </location>
</feature>
<dbReference type="InterPro" id="IPR027417">
    <property type="entry name" value="P-loop_NTPase"/>
</dbReference>
<evidence type="ECO:0000259" key="1">
    <source>
        <dbReference type="SMART" id="SM01043"/>
    </source>
</evidence>
<dbReference type="SMART" id="SM01043">
    <property type="entry name" value="BTAD"/>
    <property type="match status" value="1"/>
</dbReference>
<reference evidence="2" key="1">
    <citation type="journal article" date="2020" name="mSystems">
        <title>Genome- and Community-Level Interaction Insights into Carbon Utilization and Element Cycling Functions of Hydrothermarchaeota in Hydrothermal Sediment.</title>
        <authorList>
            <person name="Zhou Z."/>
            <person name="Liu Y."/>
            <person name="Xu W."/>
            <person name="Pan J."/>
            <person name="Luo Z.H."/>
            <person name="Li M."/>
        </authorList>
    </citation>
    <scope>NUCLEOTIDE SEQUENCE [LARGE SCALE GENOMIC DNA]</scope>
    <source>
        <strain evidence="2">SpSt-524</strain>
    </source>
</reference>
<dbReference type="Pfam" id="PF13374">
    <property type="entry name" value="TPR_10"/>
    <property type="match status" value="1"/>
</dbReference>
<dbReference type="EMBL" id="DSWI01000026">
    <property type="protein sequence ID" value="HFG21232.1"/>
    <property type="molecule type" value="Genomic_DNA"/>
</dbReference>